<organism evidence="2 3">
    <name type="scientific">Albula glossodonta</name>
    <name type="common">roundjaw bonefish</name>
    <dbReference type="NCBI Taxonomy" id="121402"/>
    <lineage>
        <taxon>Eukaryota</taxon>
        <taxon>Metazoa</taxon>
        <taxon>Chordata</taxon>
        <taxon>Craniata</taxon>
        <taxon>Vertebrata</taxon>
        <taxon>Euteleostomi</taxon>
        <taxon>Actinopterygii</taxon>
        <taxon>Neopterygii</taxon>
        <taxon>Teleostei</taxon>
        <taxon>Albuliformes</taxon>
        <taxon>Albulidae</taxon>
        <taxon>Albula</taxon>
    </lineage>
</organism>
<dbReference type="OrthoDB" id="424753at2759"/>
<reference evidence="2" key="1">
    <citation type="thesis" date="2021" institute="BYU ScholarsArchive" country="Provo, UT, USA">
        <title>Applications of and Algorithms for Genome Assembly and Genomic Analyses with an Emphasis on Marine Teleosts.</title>
        <authorList>
            <person name="Pickett B.D."/>
        </authorList>
    </citation>
    <scope>NUCLEOTIDE SEQUENCE</scope>
    <source>
        <strain evidence="2">HI-2016</strain>
    </source>
</reference>
<feature type="compositionally biased region" description="Basic and acidic residues" evidence="1">
    <location>
        <begin position="52"/>
        <end position="71"/>
    </location>
</feature>
<evidence type="ECO:0000256" key="1">
    <source>
        <dbReference type="SAM" id="MobiDB-lite"/>
    </source>
</evidence>
<dbReference type="AlphaFoldDB" id="A0A8T2PDB9"/>
<dbReference type="EMBL" id="JAFBMS010000008">
    <property type="protein sequence ID" value="KAG9350554.1"/>
    <property type="molecule type" value="Genomic_DNA"/>
</dbReference>
<gene>
    <name evidence="2" type="ORF">JZ751_026920</name>
</gene>
<evidence type="ECO:0000313" key="2">
    <source>
        <dbReference type="EMBL" id="KAG9350554.1"/>
    </source>
</evidence>
<sequence length="95" mass="10212">MEPPPWAASPPRKSWQFKHQSSHSKNTVVVGPLSKALNPTLLPGGIGAWGGSDREITEMSRNRQGRQDGKRRMPPPPLFNMAVVSAVSSAAPIGD</sequence>
<feature type="region of interest" description="Disordered" evidence="1">
    <location>
        <begin position="1"/>
        <end position="26"/>
    </location>
</feature>
<protein>
    <submittedName>
        <fullName evidence="2">Uncharacterized protein</fullName>
    </submittedName>
</protein>
<comment type="caution">
    <text evidence="2">The sequence shown here is derived from an EMBL/GenBank/DDBJ whole genome shotgun (WGS) entry which is preliminary data.</text>
</comment>
<proteinExistence type="predicted"/>
<keyword evidence="3" id="KW-1185">Reference proteome</keyword>
<feature type="region of interest" description="Disordered" evidence="1">
    <location>
        <begin position="44"/>
        <end position="77"/>
    </location>
</feature>
<accession>A0A8T2PDB9</accession>
<feature type="compositionally biased region" description="Polar residues" evidence="1">
    <location>
        <begin position="17"/>
        <end position="26"/>
    </location>
</feature>
<name>A0A8T2PDB9_9TELE</name>
<evidence type="ECO:0000313" key="3">
    <source>
        <dbReference type="Proteomes" id="UP000824540"/>
    </source>
</evidence>
<dbReference type="Proteomes" id="UP000824540">
    <property type="component" value="Unassembled WGS sequence"/>
</dbReference>